<dbReference type="Proteomes" id="UP000177418">
    <property type="component" value="Unassembled WGS sequence"/>
</dbReference>
<gene>
    <name evidence="2" type="ORF">A3H78_02770</name>
</gene>
<organism evidence="2 3">
    <name type="scientific">Candidatus Roizmanbacteria bacterium RIFCSPLOWO2_02_FULL_36_11</name>
    <dbReference type="NCBI Taxonomy" id="1802071"/>
    <lineage>
        <taxon>Bacteria</taxon>
        <taxon>Candidatus Roizmaniibacteriota</taxon>
    </lineage>
</organism>
<keyword evidence="1" id="KW-0175">Coiled coil</keyword>
<reference evidence="2 3" key="1">
    <citation type="journal article" date="2016" name="Nat. Commun.">
        <title>Thousands of microbial genomes shed light on interconnected biogeochemical processes in an aquifer system.</title>
        <authorList>
            <person name="Anantharaman K."/>
            <person name="Brown C.T."/>
            <person name="Hug L.A."/>
            <person name="Sharon I."/>
            <person name="Castelle C.J."/>
            <person name="Probst A.J."/>
            <person name="Thomas B.C."/>
            <person name="Singh A."/>
            <person name="Wilkins M.J."/>
            <person name="Karaoz U."/>
            <person name="Brodie E.L."/>
            <person name="Williams K.H."/>
            <person name="Hubbard S.S."/>
            <person name="Banfield J.F."/>
        </authorList>
    </citation>
    <scope>NUCLEOTIDE SEQUENCE [LARGE SCALE GENOMIC DNA]</scope>
</reference>
<accession>A0A1F7JCU5</accession>
<protein>
    <submittedName>
        <fullName evidence="2">Uncharacterized protein</fullName>
    </submittedName>
</protein>
<evidence type="ECO:0000313" key="3">
    <source>
        <dbReference type="Proteomes" id="UP000177418"/>
    </source>
</evidence>
<dbReference type="EMBL" id="MGAV01000019">
    <property type="protein sequence ID" value="OGK53433.1"/>
    <property type="molecule type" value="Genomic_DNA"/>
</dbReference>
<evidence type="ECO:0000313" key="2">
    <source>
        <dbReference type="EMBL" id="OGK53433.1"/>
    </source>
</evidence>
<proteinExistence type="predicted"/>
<feature type="coiled-coil region" evidence="1">
    <location>
        <begin position="269"/>
        <end position="296"/>
    </location>
</feature>
<sequence length="341" mass="38562">MNPEVKLLPPSKQYLVDSDSLPQYLFYHNDLEDPIKMRFARELALPWCTDFMERLYQTSEPAKLFSHAIQSHYHDAADFMARHGKTTEADDLRQVADVQIPGERSATVFYDETAGELGLTEVRFGEAFKGTYELVINSDDGPVRHRLFVMHTHPFDSLPSTIDYQPVLFGDPEIGHRFAPGIIVLCPDMQILALATGETPILSPDVVTQYVRSFELNDISDKDATYQSYEQVAQAAASIQQVHEDAIRRSAERYALMTNRVNSGRLDAKTAARILKRRLQREQARAEREGTALTDKAGKHLANAHTTENRYINSLNIAFARSIGVKLYVSSDMENFDEFSA</sequence>
<evidence type="ECO:0000256" key="1">
    <source>
        <dbReference type="SAM" id="Coils"/>
    </source>
</evidence>
<name>A0A1F7JCU5_9BACT</name>
<comment type="caution">
    <text evidence="2">The sequence shown here is derived from an EMBL/GenBank/DDBJ whole genome shotgun (WGS) entry which is preliminary data.</text>
</comment>
<dbReference type="AlphaFoldDB" id="A0A1F7JCU5"/>